<proteinExistence type="predicted"/>
<comment type="caution">
    <text evidence="1">The sequence shown here is derived from an EMBL/GenBank/DDBJ whole genome shotgun (WGS) entry which is preliminary data.</text>
</comment>
<organism evidence="1 2">
    <name type="scientific">Pedobacter cryoconitis</name>
    <dbReference type="NCBI Taxonomy" id="188932"/>
    <lineage>
        <taxon>Bacteria</taxon>
        <taxon>Pseudomonadati</taxon>
        <taxon>Bacteroidota</taxon>
        <taxon>Sphingobacteriia</taxon>
        <taxon>Sphingobacteriales</taxon>
        <taxon>Sphingobacteriaceae</taxon>
        <taxon>Pedobacter</taxon>
    </lineage>
</organism>
<evidence type="ECO:0000313" key="2">
    <source>
        <dbReference type="Proteomes" id="UP000521017"/>
    </source>
</evidence>
<name>A0A7X0J294_9SPHI</name>
<accession>A0A7X0J294</accession>
<dbReference type="AlphaFoldDB" id="A0A7X0J294"/>
<dbReference type="RefSeq" id="WP_184623836.1">
    <property type="nucleotide sequence ID" value="NZ_JACHCC010000003.1"/>
</dbReference>
<dbReference type="EMBL" id="JACHCC010000003">
    <property type="protein sequence ID" value="MBB6499102.1"/>
    <property type="molecule type" value="Genomic_DNA"/>
</dbReference>
<dbReference type="Proteomes" id="UP000521017">
    <property type="component" value="Unassembled WGS sequence"/>
</dbReference>
<sequence length="527" mass="58134">MAKQSLNTIKTWFKTGFKPTQQQFWDTWDSFWHKDEIIPASKIENLDIRFDEKADADALSSHIKDLSAHGLDQKAGLGAKNVFSEDNIFEKNISVAKAKTDTGIDFNLDLNDKVARPGFAGRLNYGIDDGTLSLSTIPPDQGPDEQPLYKGVQFMINNAGDMALSGSLSTNEILLNTTDNFHQVIKPATEITANTELFLPASGGTLARTEDIPVLTAGTNINLTGTYPDITINATGGGSGASVIPVTYEELKDLHYTKTLVPGQDYLITDFQSTFVYAAHTIVPPTEWQPARETLYFGSESYSGEIEPLIVTAISPTEVHSVAKSTVYIDDTIIYTMQNLYAGLWASTKGTILRRTDVPNNNTANFDYRVTLYKTNDGEPQLALIMYKNCTINAVGEYNQLMPVIIKDMRDATIKAFRGYIVRTLNNSILDMGYGQIVSQNLSIYNCYIKGNIIYLDLNLQAWGNNLMGIYAKVYGNSYSVDNEMLISKLADKRGTLNIVSGSDGLLYLQNIDPKGITLTLLTEATT</sequence>
<evidence type="ECO:0000313" key="1">
    <source>
        <dbReference type="EMBL" id="MBB6499102.1"/>
    </source>
</evidence>
<reference evidence="1 2" key="1">
    <citation type="submission" date="2020-08" db="EMBL/GenBank/DDBJ databases">
        <title>Genomic Encyclopedia of Type Strains, Phase IV (KMG-V): Genome sequencing to study the core and pangenomes of soil and plant-associated prokaryotes.</title>
        <authorList>
            <person name="Whitman W."/>
        </authorList>
    </citation>
    <scope>NUCLEOTIDE SEQUENCE [LARGE SCALE GENOMIC DNA]</scope>
    <source>
        <strain evidence="1 2">M2T3</strain>
    </source>
</reference>
<gene>
    <name evidence="1" type="ORF">HDF25_001243</name>
</gene>
<protein>
    <submittedName>
        <fullName evidence="1">Uncharacterized protein</fullName>
    </submittedName>
</protein>